<keyword evidence="5" id="KW-0732">Signal</keyword>
<name>A0A0P7XG16_SCLFO</name>
<evidence type="ECO:0000256" key="10">
    <source>
        <dbReference type="ARBA" id="ARBA00023180"/>
    </source>
</evidence>
<dbReference type="InterPro" id="IPR036772">
    <property type="entry name" value="SRCR-like_dom_sf"/>
</dbReference>
<evidence type="ECO:0000256" key="8">
    <source>
        <dbReference type="ARBA" id="ARBA00023136"/>
    </source>
</evidence>
<feature type="domain" description="SRCR" evidence="12">
    <location>
        <begin position="109"/>
        <end position="207"/>
    </location>
</feature>
<dbReference type="FunFam" id="3.10.250.10:FF:000016">
    <property type="entry name" value="Scavenger receptor cysteine-rich protein type 12"/>
    <property type="match status" value="1"/>
</dbReference>
<evidence type="ECO:0000259" key="12">
    <source>
        <dbReference type="PROSITE" id="PS50287"/>
    </source>
</evidence>
<dbReference type="PROSITE" id="PS00420">
    <property type="entry name" value="SRCR_1"/>
    <property type="match status" value="1"/>
</dbReference>
<sequence length="631" mass="69826">TLNKLRLWGGRGPCDGRVEVFNNGEWGVICNYKWSIANEKVICRALGCGTRTVSSTEHSSTNPPKKAWMNEINCTGEEKHLWDCLFNGWGITPCNYDTQHIIINCSETIVLSLSQECAGTVLVTNSTSKGIDRGKTWGTPEANVVCRELNCGTSRVIPPPGLFAAKGSTAITILGCEGTENHLWQCNKEITASSYLPPNTTAAVICSSTLTLSDPDTVKVVLLNGAKESRCFGAVHFNRNGINEAVCSNEWDINDGSAVCKELGCGWPLLVSPGEWTSDAHVNNVFCFGSESSVFHCMANYQKPTDCTKATVTCSTQCFVYPIGSIKPRIQDLKEKCSGNVELFHSGHWYPVCSKVLSKNLLNWICEELHCGTALPGNGTVLNTEETKEGFSIITACERDNLSISDCEIGTKLEKCAQGHVRCSGWARIMLTDLSPCEGRVYALNRKELYSVSGQGWGDKEVQVLCKYLRCGNRVHHESRENSLNRWWEHSYNCNGNETSIWQCKETETPTERKQLYIRCTDNPVVKLVNTSDRCFGTVEVTAFGQAQPVCANQWDQEHSRLLCQQLNCSGAVAHKVVKPGRRFTAHYFRCTGKESVLWQCGSTQRECSSYVSVVCSGKKLRTMSLDLINT</sequence>
<dbReference type="PANTHER" id="PTHR19331:SF22">
    <property type="entry name" value="DELETED IN MALIGNANT BRAIN TUMORS 1 PROTEIN"/>
    <property type="match status" value="1"/>
</dbReference>
<organism evidence="13 14">
    <name type="scientific">Scleropages formosus</name>
    <name type="common">Asian bonytongue</name>
    <name type="synonym">Osteoglossum formosum</name>
    <dbReference type="NCBI Taxonomy" id="113540"/>
    <lineage>
        <taxon>Eukaryota</taxon>
        <taxon>Metazoa</taxon>
        <taxon>Chordata</taxon>
        <taxon>Craniata</taxon>
        <taxon>Vertebrata</taxon>
        <taxon>Euteleostomi</taxon>
        <taxon>Actinopterygii</taxon>
        <taxon>Neopterygii</taxon>
        <taxon>Teleostei</taxon>
        <taxon>Osteoglossocephala</taxon>
        <taxon>Osteoglossomorpha</taxon>
        <taxon>Osteoglossiformes</taxon>
        <taxon>Osteoglossidae</taxon>
        <taxon>Scleropages</taxon>
    </lineage>
</organism>
<feature type="disulfide bond" evidence="11">
    <location>
        <begin position="591"/>
        <end position="601"/>
    </location>
</feature>
<evidence type="ECO:0000256" key="2">
    <source>
        <dbReference type="ARBA" id="ARBA00004613"/>
    </source>
</evidence>
<dbReference type="InterPro" id="IPR001190">
    <property type="entry name" value="SRCR"/>
</dbReference>
<dbReference type="GO" id="GO:0016020">
    <property type="term" value="C:membrane"/>
    <property type="evidence" value="ECO:0007669"/>
    <property type="project" value="UniProtKB-SubCell"/>
</dbReference>
<evidence type="ECO:0000256" key="9">
    <source>
        <dbReference type="ARBA" id="ARBA00023157"/>
    </source>
</evidence>
<dbReference type="AlphaFoldDB" id="A0A0P7XG16"/>
<evidence type="ECO:0000256" key="5">
    <source>
        <dbReference type="ARBA" id="ARBA00022729"/>
    </source>
</evidence>
<keyword evidence="7" id="KW-1133">Transmembrane helix</keyword>
<keyword evidence="6" id="KW-0677">Repeat</keyword>
<evidence type="ECO:0000256" key="3">
    <source>
        <dbReference type="ARBA" id="ARBA00022525"/>
    </source>
</evidence>
<feature type="domain" description="SRCR" evidence="12">
    <location>
        <begin position="328"/>
        <end position="424"/>
    </location>
</feature>
<dbReference type="PRINTS" id="PR00258">
    <property type="entry name" value="SPERACTRCPTR"/>
</dbReference>
<evidence type="ECO:0000256" key="6">
    <source>
        <dbReference type="ARBA" id="ARBA00022737"/>
    </source>
</evidence>
<feature type="domain" description="SRCR" evidence="12">
    <location>
        <begin position="526"/>
        <end position="617"/>
    </location>
</feature>
<feature type="domain" description="SRCR" evidence="12">
    <location>
        <begin position="220"/>
        <end position="315"/>
    </location>
</feature>
<accession>A0A0P7XG16</accession>
<dbReference type="PROSITE" id="PS50287">
    <property type="entry name" value="SRCR_2"/>
    <property type="match status" value="6"/>
</dbReference>
<evidence type="ECO:0000313" key="13">
    <source>
        <dbReference type="EMBL" id="KPP75152.1"/>
    </source>
</evidence>
<dbReference type="Gene3D" id="3.10.250.10">
    <property type="entry name" value="SRCR-like domain"/>
    <property type="match status" value="6"/>
</dbReference>
<comment type="caution">
    <text evidence="11">Lacks conserved residue(s) required for the propagation of feature annotation.</text>
</comment>
<evidence type="ECO:0000256" key="1">
    <source>
        <dbReference type="ARBA" id="ARBA00004167"/>
    </source>
</evidence>
<keyword evidence="4" id="KW-0812">Transmembrane</keyword>
<feature type="disulfide bond" evidence="11">
    <location>
        <begin position="74"/>
        <end position="84"/>
    </location>
</feature>
<feature type="disulfide bond" evidence="11">
    <location>
        <begin position="176"/>
        <end position="186"/>
    </location>
</feature>
<evidence type="ECO:0000256" key="4">
    <source>
        <dbReference type="ARBA" id="ARBA00022692"/>
    </source>
</evidence>
<feature type="disulfide bond" evidence="11">
    <location>
        <begin position="494"/>
        <end position="504"/>
    </location>
</feature>
<feature type="disulfide bond" evidence="11">
    <location>
        <begin position="397"/>
        <end position="407"/>
    </location>
</feature>
<keyword evidence="9 11" id="KW-1015">Disulfide bond</keyword>
<feature type="non-terminal residue" evidence="13">
    <location>
        <position position="1"/>
    </location>
</feature>
<evidence type="ECO:0000313" key="14">
    <source>
        <dbReference type="Proteomes" id="UP000034805"/>
    </source>
</evidence>
<dbReference type="PANTHER" id="PTHR19331">
    <property type="entry name" value="SCAVENGER RECEPTOR DOMAIN-CONTAINING"/>
    <property type="match status" value="1"/>
</dbReference>
<feature type="disulfide bond" evidence="11">
    <location>
        <begin position="30"/>
        <end position="94"/>
    </location>
</feature>
<evidence type="ECO:0000256" key="7">
    <source>
        <dbReference type="ARBA" id="ARBA00022989"/>
    </source>
</evidence>
<feature type="disulfide bond" evidence="11">
    <location>
        <begin position="287"/>
        <end position="297"/>
    </location>
</feature>
<dbReference type="Proteomes" id="UP000034805">
    <property type="component" value="Unassembled WGS sequence"/>
</dbReference>
<keyword evidence="3" id="KW-0964">Secreted</keyword>
<evidence type="ECO:0000256" key="11">
    <source>
        <dbReference type="PROSITE-ProRule" id="PRU00196"/>
    </source>
</evidence>
<proteinExistence type="predicted"/>
<dbReference type="Pfam" id="PF00530">
    <property type="entry name" value="SRCR"/>
    <property type="match status" value="6"/>
</dbReference>
<feature type="domain" description="SRCR" evidence="12">
    <location>
        <begin position="427"/>
        <end position="531"/>
    </location>
</feature>
<feature type="domain" description="SRCR" evidence="12">
    <location>
        <begin position="5"/>
        <end position="106"/>
    </location>
</feature>
<comment type="caution">
    <text evidence="13">The sequence shown here is derived from an EMBL/GenBank/DDBJ whole genome shotgun (WGS) entry which is preliminary data.</text>
</comment>
<reference evidence="13 14" key="1">
    <citation type="submission" date="2015-08" db="EMBL/GenBank/DDBJ databases">
        <title>The genome of the Asian arowana (Scleropages formosus).</title>
        <authorList>
            <person name="Tan M.H."/>
            <person name="Gan H.M."/>
            <person name="Croft L.J."/>
            <person name="Austin C.M."/>
        </authorList>
    </citation>
    <scope>NUCLEOTIDE SEQUENCE [LARGE SCALE GENOMIC DNA]</scope>
    <source>
        <strain evidence="13">Aro1</strain>
    </source>
</reference>
<gene>
    <name evidence="13" type="ORF">Z043_105621</name>
</gene>
<comment type="subcellular location">
    <subcellularLocation>
        <location evidence="1">Membrane</location>
        <topology evidence="1">Single-pass membrane protein</topology>
    </subcellularLocation>
    <subcellularLocation>
        <location evidence="2">Secreted</location>
    </subcellularLocation>
</comment>
<dbReference type="EMBL" id="JARO02001534">
    <property type="protein sequence ID" value="KPP75152.1"/>
    <property type="molecule type" value="Genomic_DNA"/>
</dbReference>
<dbReference type="SUPFAM" id="SSF56487">
    <property type="entry name" value="SRCR-like"/>
    <property type="match status" value="6"/>
</dbReference>
<dbReference type="SMART" id="SM00202">
    <property type="entry name" value="SR"/>
    <property type="match status" value="5"/>
</dbReference>
<protein>
    <recommendedName>
        <fullName evidence="12">SRCR domain-containing protein</fullName>
    </recommendedName>
</protein>
<keyword evidence="10" id="KW-0325">Glycoprotein</keyword>
<keyword evidence="8" id="KW-0472">Membrane</keyword>